<dbReference type="PANTHER" id="PTHR24115">
    <property type="entry name" value="KINESIN-RELATED"/>
    <property type="match status" value="1"/>
</dbReference>
<feature type="binding site" evidence="1">
    <location>
        <begin position="101"/>
        <end position="108"/>
    </location>
    <ligand>
        <name>ATP</name>
        <dbReference type="ChEBI" id="CHEBI:30616"/>
    </ligand>
</feature>
<sequence>MASAAPNRKSIEIFARWRRLTQSESAQDEVVREIGSGDGRSLLSISVSRQGQTGNQSWTSPAAFKAIFNPEHDNGAIFDSIVAPAIPRVLQGGNCNFFAYGHTGSGKTHTILGYNYDDEKELGLTLAAARQLFEAIHVLNEDNPAEEKLGIGFSLFEMRKKSAFDLLNRRVECHIREGADGKVYIRGETEILQGGKVRVCPIVKQPCWTYESFRRELTQALGRRAVGSSTLHDQSSRTHAILELEIICQSLVDARQAVIERQSELVPVGKRATDVHLEEQYKGLIARPEGGWAYNPDYKINQERIDAAEAEKAVCEERVAAAEELVDKILESCASRCLGAKMVFVDLAGAEYQQEQESVRPQLAKQTPQERQEGRQINTDLLALKEVMRAWSKNQQRIPFRSSALTMVLREHFLSSEKGNSAMIVTVSPAREQYSATLNSLKYGSLVGVAGNTR</sequence>
<dbReference type="GeneID" id="34589011"/>
<dbReference type="GO" id="GO:0005524">
    <property type="term" value="F:ATP binding"/>
    <property type="evidence" value="ECO:0007669"/>
    <property type="project" value="UniProtKB-UniRule"/>
</dbReference>
<keyword evidence="2" id="KW-0175">Coiled coil</keyword>
<dbReference type="GO" id="GO:0016887">
    <property type="term" value="F:ATP hydrolysis activity"/>
    <property type="evidence" value="ECO:0007669"/>
    <property type="project" value="TreeGrafter"/>
</dbReference>
<dbReference type="GO" id="GO:0005871">
    <property type="term" value="C:kinesin complex"/>
    <property type="evidence" value="ECO:0007669"/>
    <property type="project" value="TreeGrafter"/>
</dbReference>
<accession>A0A178D0E4</accession>
<dbReference type="GO" id="GO:0008017">
    <property type="term" value="F:microtubule binding"/>
    <property type="evidence" value="ECO:0007669"/>
    <property type="project" value="InterPro"/>
</dbReference>
<comment type="similarity">
    <text evidence="1">Belongs to the TRAFAC class myosin-kinesin ATPase superfamily. Kinesin family.</text>
</comment>
<name>A0A178D0E4_9EURO</name>
<reference evidence="4 5" key="1">
    <citation type="submission" date="2016-03" db="EMBL/GenBank/DDBJ databases">
        <title>The draft genome sequence of Fonsecaea nubica causative agent of cutaneous subcutaneous infection in human host.</title>
        <authorList>
            <person name="Costa F."/>
            <person name="Sybren D.H."/>
            <person name="Raittz R.T."/>
            <person name="Weiss V.A."/>
            <person name="Leao A.C."/>
            <person name="Gomes R."/>
            <person name="De Souza E.M."/>
            <person name="Pedrosa F.O."/>
            <person name="Steffens M.B."/>
            <person name="Bombassaro A."/>
            <person name="Tadra-Sfeir M.Z."/>
            <person name="Moreno L.F."/>
            <person name="Najafzadeh M.J."/>
            <person name="Felipe M.S."/>
            <person name="Teixeira M."/>
            <person name="Sun J."/>
            <person name="Xi L."/>
            <person name="Castro M.A."/>
            <person name="Vicente V.A."/>
        </authorList>
    </citation>
    <scope>NUCLEOTIDE SEQUENCE [LARGE SCALE GENOMIC DNA]</scope>
    <source>
        <strain evidence="4 5">CBS 269.64</strain>
    </source>
</reference>
<keyword evidence="1" id="KW-0067">ATP-binding</keyword>
<evidence type="ECO:0000256" key="2">
    <source>
        <dbReference type="SAM" id="Coils"/>
    </source>
</evidence>
<dbReference type="GO" id="GO:0005819">
    <property type="term" value="C:spindle"/>
    <property type="evidence" value="ECO:0007669"/>
    <property type="project" value="TreeGrafter"/>
</dbReference>
<protein>
    <recommendedName>
        <fullName evidence="3">Kinesin motor domain-containing protein</fullName>
    </recommendedName>
</protein>
<evidence type="ECO:0000313" key="4">
    <source>
        <dbReference type="EMBL" id="OAL35117.1"/>
    </source>
</evidence>
<proteinExistence type="inferred from homology"/>
<keyword evidence="1" id="KW-0505">Motor protein</keyword>
<keyword evidence="5" id="KW-1185">Reference proteome</keyword>
<evidence type="ECO:0000256" key="1">
    <source>
        <dbReference type="PROSITE-ProRule" id="PRU00283"/>
    </source>
</evidence>
<evidence type="ECO:0000259" key="3">
    <source>
        <dbReference type="PROSITE" id="PS50067"/>
    </source>
</evidence>
<dbReference type="OrthoDB" id="3176171at2759"/>
<dbReference type="GO" id="GO:0007018">
    <property type="term" value="P:microtubule-based movement"/>
    <property type="evidence" value="ECO:0007669"/>
    <property type="project" value="InterPro"/>
</dbReference>
<feature type="coiled-coil region" evidence="2">
    <location>
        <begin position="298"/>
        <end position="325"/>
    </location>
</feature>
<dbReference type="PRINTS" id="PR00380">
    <property type="entry name" value="KINESINHEAVY"/>
</dbReference>
<dbReference type="RefSeq" id="XP_022500129.1">
    <property type="nucleotide sequence ID" value="XM_022643888.1"/>
</dbReference>
<dbReference type="SMART" id="SM00129">
    <property type="entry name" value="KISc"/>
    <property type="match status" value="1"/>
</dbReference>
<organism evidence="4 5">
    <name type="scientific">Fonsecaea nubica</name>
    <dbReference type="NCBI Taxonomy" id="856822"/>
    <lineage>
        <taxon>Eukaryota</taxon>
        <taxon>Fungi</taxon>
        <taxon>Dikarya</taxon>
        <taxon>Ascomycota</taxon>
        <taxon>Pezizomycotina</taxon>
        <taxon>Eurotiomycetes</taxon>
        <taxon>Chaetothyriomycetidae</taxon>
        <taxon>Chaetothyriales</taxon>
        <taxon>Herpotrichiellaceae</taxon>
        <taxon>Fonsecaea</taxon>
    </lineage>
</organism>
<dbReference type="InterPro" id="IPR036961">
    <property type="entry name" value="Kinesin_motor_dom_sf"/>
</dbReference>
<dbReference type="InterPro" id="IPR027417">
    <property type="entry name" value="P-loop_NTPase"/>
</dbReference>
<dbReference type="Gene3D" id="3.40.850.10">
    <property type="entry name" value="Kinesin motor domain"/>
    <property type="match status" value="1"/>
</dbReference>
<dbReference type="Proteomes" id="UP000185904">
    <property type="component" value="Unassembled WGS sequence"/>
</dbReference>
<dbReference type="Pfam" id="PF00225">
    <property type="entry name" value="Kinesin"/>
    <property type="match status" value="2"/>
</dbReference>
<dbReference type="PANTHER" id="PTHR24115:SF0">
    <property type="entry name" value="FI21273P1-RELATED"/>
    <property type="match status" value="1"/>
</dbReference>
<feature type="domain" description="Kinesin motor" evidence="3">
    <location>
        <begin position="10"/>
        <end position="450"/>
    </location>
</feature>
<dbReference type="InterPro" id="IPR001752">
    <property type="entry name" value="Kinesin_motor_dom"/>
</dbReference>
<dbReference type="PROSITE" id="PS50067">
    <property type="entry name" value="KINESIN_MOTOR_2"/>
    <property type="match status" value="1"/>
</dbReference>
<comment type="caution">
    <text evidence="4">The sequence shown here is derived from an EMBL/GenBank/DDBJ whole genome shotgun (WGS) entry which is preliminary data.</text>
</comment>
<dbReference type="SUPFAM" id="SSF52540">
    <property type="entry name" value="P-loop containing nucleoside triphosphate hydrolases"/>
    <property type="match status" value="1"/>
</dbReference>
<dbReference type="InterPro" id="IPR027640">
    <property type="entry name" value="Kinesin-like_fam"/>
</dbReference>
<dbReference type="AlphaFoldDB" id="A0A178D0E4"/>
<dbReference type="GO" id="GO:0005874">
    <property type="term" value="C:microtubule"/>
    <property type="evidence" value="ECO:0007669"/>
    <property type="project" value="TreeGrafter"/>
</dbReference>
<dbReference type="EMBL" id="LVCJ01000033">
    <property type="protein sequence ID" value="OAL35117.1"/>
    <property type="molecule type" value="Genomic_DNA"/>
</dbReference>
<gene>
    <name evidence="4" type="ORF">AYO20_05594</name>
</gene>
<keyword evidence="1" id="KW-0547">Nucleotide-binding</keyword>
<dbReference type="GO" id="GO:0003777">
    <property type="term" value="F:microtubule motor activity"/>
    <property type="evidence" value="ECO:0007669"/>
    <property type="project" value="InterPro"/>
</dbReference>
<evidence type="ECO:0000313" key="5">
    <source>
        <dbReference type="Proteomes" id="UP000185904"/>
    </source>
</evidence>